<sequence length="469" mass="51197">MRAGTRHLPLFLSCLELAQAFFKVPCSNPLVVERADPIVNPGLVAGHVHTIMGGSGFGFTMDYNQTQESQCSSCAPIADKSNYWIPSLYYQAENGSFTPVPQNGGALIYYLQRPEPGSDTVRAPPKDLRMLAGNPLDREYKDTREAEARSYACLDYTGGAKPETNGLPNYNCPNGLRGQVFFPSCWDGKNYDSPDHKSHMAYPIEAYNSGTCPESHPVKIVSIFIEVIWHTEYFADMWYGDRQPFVFSNGDPTEYGLHGDFVNGWDIDILQEALDTCDDLNGDIKNCAALTLYEDYMTEGCLLETSIPEPVSGWLPSLPGCNAVQSGPGDAQATKNCTTAPTEIDIPQHYYTDVTASLEWAWIGCTRDNVDGQRVLSEASTSADDMTVQKCIAFCDGKGYTYAGLEYSRECYCGSSISPEHEPAVAPMGKCLHPCSGNPGQNCGGAAYIGVYQACGESCENLVYPAVPV</sequence>
<protein>
    <submittedName>
        <fullName evidence="3">Putative WSC domain protein</fullName>
    </submittedName>
</protein>
<feature type="signal peptide" evidence="1">
    <location>
        <begin position="1"/>
        <end position="20"/>
    </location>
</feature>
<dbReference type="PANTHER" id="PTHR43662">
    <property type="match status" value="1"/>
</dbReference>
<organism evidence="3 4">
    <name type="scientific">Aspergillus calidoustus</name>
    <dbReference type="NCBI Taxonomy" id="454130"/>
    <lineage>
        <taxon>Eukaryota</taxon>
        <taxon>Fungi</taxon>
        <taxon>Dikarya</taxon>
        <taxon>Ascomycota</taxon>
        <taxon>Pezizomycotina</taxon>
        <taxon>Eurotiomycetes</taxon>
        <taxon>Eurotiomycetidae</taxon>
        <taxon>Eurotiales</taxon>
        <taxon>Aspergillaceae</taxon>
        <taxon>Aspergillus</taxon>
        <taxon>Aspergillus subgen. Nidulantes</taxon>
    </lineage>
</organism>
<dbReference type="STRING" id="454130.A0A0U5G555"/>
<dbReference type="Pfam" id="PF09362">
    <property type="entry name" value="DUF1996"/>
    <property type="match status" value="1"/>
</dbReference>
<dbReference type="OMA" id="VNGWDVP"/>
<evidence type="ECO:0000313" key="4">
    <source>
        <dbReference type="Proteomes" id="UP000054771"/>
    </source>
</evidence>
<feature type="chain" id="PRO_5006857530" evidence="1">
    <location>
        <begin position="21"/>
        <end position="469"/>
    </location>
</feature>
<dbReference type="Pfam" id="PF01822">
    <property type="entry name" value="WSC"/>
    <property type="match status" value="1"/>
</dbReference>
<dbReference type="Proteomes" id="UP000054771">
    <property type="component" value="Unassembled WGS sequence"/>
</dbReference>
<proteinExistence type="predicted"/>
<accession>A0A0U5G555</accession>
<dbReference type="InterPro" id="IPR002889">
    <property type="entry name" value="WSC_carb-bd"/>
</dbReference>
<gene>
    <name evidence="3" type="ORF">ASPCAL10026</name>
</gene>
<evidence type="ECO:0000259" key="2">
    <source>
        <dbReference type="PROSITE" id="PS51212"/>
    </source>
</evidence>
<dbReference type="SMART" id="SM00321">
    <property type="entry name" value="WSC"/>
    <property type="match status" value="1"/>
</dbReference>
<feature type="domain" description="WSC" evidence="2">
    <location>
        <begin position="359"/>
        <end position="455"/>
    </location>
</feature>
<dbReference type="PANTHER" id="PTHR43662:SF3">
    <property type="entry name" value="DOMAIN PROTEIN, PUTATIVE (AFU_ORTHOLOGUE AFUA_6G11970)-RELATED"/>
    <property type="match status" value="1"/>
</dbReference>
<evidence type="ECO:0000256" key="1">
    <source>
        <dbReference type="SAM" id="SignalP"/>
    </source>
</evidence>
<dbReference type="AlphaFoldDB" id="A0A0U5G555"/>
<name>A0A0U5G555_ASPCI</name>
<dbReference type="OrthoDB" id="74764at2759"/>
<evidence type="ECO:0000313" key="3">
    <source>
        <dbReference type="EMBL" id="CEL06854.1"/>
    </source>
</evidence>
<keyword evidence="1" id="KW-0732">Signal</keyword>
<reference evidence="4" key="1">
    <citation type="journal article" date="2016" name="Genome Announc.">
        <title>Draft genome sequences of fungus Aspergillus calidoustus.</title>
        <authorList>
            <person name="Horn F."/>
            <person name="Linde J."/>
            <person name="Mattern D.J."/>
            <person name="Walther G."/>
            <person name="Guthke R."/>
            <person name="Scherlach K."/>
            <person name="Martin K."/>
            <person name="Brakhage A.A."/>
            <person name="Petzke L."/>
            <person name="Valiante V."/>
        </authorList>
    </citation>
    <scope>NUCLEOTIDE SEQUENCE [LARGE SCALE GENOMIC DNA]</scope>
    <source>
        <strain evidence="4">SF006504</strain>
    </source>
</reference>
<dbReference type="InterPro" id="IPR018535">
    <property type="entry name" value="DUF1996"/>
</dbReference>
<dbReference type="PROSITE" id="PS51212">
    <property type="entry name" value="WSC"/>
    <property type="match status" value="1"/>
</dbReference>
<dbReference type="EMBL" id="CDMC01000008">
    <property type="protein sequence ID" value="CEL06854.1"/>
    <property type="molecule type" value="Genomic_DNA"/>
</dbReference>
<keyword evidence="4" id="KW-1185">Reference proteome</keyword>